<feature type="non-terminal residue" evidence="7">
    <location>
        <position position="1"/>
    </location>
</feature>
<dbReference type="InterPro" id="IPR037104">
    <property type="entry name" value="Annexin_sf"/>
</dbReference>
<keyword evidence="2 4" id="KW-0677">Repeat</keyword>
<keyword evidence="4" id="KW-0111">Calcium/phospholipid-binding</keyword>
<comment type="similarity">
    <text evidence="1 4">Belongs to the annexin family.</text>
</comment>
<dbReference type="Gene3D" id="1.10.220.10">
    <property type="entry name" value="Annexin"/>
    <property type="match status" value="6"/>
</dbReference>
<dbReference type="GeneID" id="101851350"/>
<gene>
    <name evidence="7" type="primary">LOC101851350</name>
</gene>
<dbReference type="PANTHER" id="PTHR10502:SF102">
    <property type="entry name" value="ANNEXIN B11"/>
    <property type="match status" value="1"/>
</dbReference>
<organism evidence="6 7">
    <name type="scientific">Aplysia californica</name>
    <name type="common">California sea hare</name>
    <dbReference type="NCBI Taxonomy" id="6500"/>
    <lineage>
        <taxon>Eukaryota</taxon>
        <taxon>Metazoa</taxon>
        <taxon>Spiralia</taxon>
        <taxon>Lophotrochozoa</taxon>
        <taxon>Mollusca</taxon>
        <taxon>Gastropoda</taxon>
        <taxon>Heterobranchia</taxon>
        <taxon>Euthyneura</taxon>
        <taxon>Tectipleura</taxon>
        <taxon>Aplysiida</taxon>
        <taxon>Aplysioidea</taxon>
        <taxon>Aplysiidae</taxon>
        <taxon>Aplysia</taxon>
    </lineage>
</organism>
<dbReference type="PROSITE" id="PS00223">
    <property type="entry name" value="ANNEXIN_1"/>
    <property type="match status" value="2"/>
</dbReference>
<evidence type="ECO:0000256" key="4">
    <source>
        <dbReference type="RuleBase" id="RU003540"/>
    </source>
</evidence>
<feature type="region of interest" description="Disordered" evidence="5">
    <location>
        <begin position="1"/>
        <end position="46"/>
    </location>
</feature>
<dbReference type="RefSeq" id="XP_035825822.1">
    <property type="nucleotide sequence ID" value="XM_035969929.1"/>
</dbReference>
<name>A0ABM1VTT0_APLCA</name>
<evidence type="ECO:0000256" key="5">
    <source>
        <dbReference type="SAM" id="MobiDB-lite"/>
    </source>
</evidence>
<dbReference type="SUPFAM" id="SSF47874">
    <property type="entry name" value="Annexin"/>
    <property type="match status" value="2"/>
</dbReference>
<evidence type="ECO:0000256" key="2">
    <source>
        <dbReference type="ARBA" id="ARBA00022737"/>
    </source>
</evidence>
<evidence type="ECO:0000256" key="1">
    <source>
        <dbReference type="ARBA" id="ARBA00007831"/>
    </source>
</evidence>
<proteinExistence type="inferred from homology"/>
<keyword evidence="4" id="KW-0106">Calcium</keyword>
<dbReference type="PRINTS" id="PR00196">
    <property type="entry name" value="ANNEXIN"/>
</dbReference>
<dbReference type="PROSITE" id="PS51897">
    <property type="entry name" value="ANNEXIN_2"/>
    <property type="match status" value="6"/>
</dbReference>
<evidence type="ECO:0000313" key="6">
    <source>
        <dbReference type="Proteomes" id="UP000694888"/>
    </source>
</evidence>
<keyword evidence="6" id="KW-1185">Reference proteome</keyword>
<dbReference type="Pfam" id="PF00191">
    <property type="entry name" value="Annexin"/>
    <property type="match status" value="6"/>
</dbReference>
<evidence type="ECO:0000313" key="7">
    <source>
        <dbReference type="RefSeq" id="XP_035825822.1"/>
    </source>
</evidence>
<dbReference type="InterPro" id="IPR018252">
    <property type="entry name" value="Annexin_repeat_CS"/>
</dbReference>
<dbReference type="SMART" id="SM00335">
    <property type="entry name" value="ANX"/>
    <property type="match status" value="6"/>
</dbReference>
<dbReference type="InterPro" id="IPR001464">
    <property type="entry name" value="Annexin"/>
</dbReference>
<dbReference type="Proteomes" id="UP000694888">
    <property type="component" value="Unplaced"/>
</dbReference>
<dbReference type="PANTHER" id="PTHR10502">
    <property type="entry name" value="ANNEXIN"/>
    <property type="match status" value="1"/>
</dbReference>
<dbReference type="InterPro" id="IPR018502">
    <property type="entry name" value="Annexin_repeat"/>
</dbReference>
<keyword evidence="3 4" id="KW-0041">Annexin</keyword>
<reference evidence="7" key="1">
    <citation type="submission" date="2025-08" db="UniProtKB">
        <authorList>
            <consortium name="RefSeq"/>
        </authorList>
    </citation>
    <scope>IDENTIFICATION</scope>
</reference>
<accession>A0ABM1VTT0</accession>
<evidence type="ECO:0000256" key="3">
    <source>
        <dbReference type="ARBA" id="ARBA00023216"/>
    </source>
</evidence>
<comment type="domain">
    <text evidence="4">A pair of annexin repeats may form one binding site for calcium and phospholipid.</text>
</comment>
<sequence>RALKKKAANPAVKKPPAPKPKKETPPPPAPEPKPKPKPKKKADPYYEKEIENIPCDGTLKPFEPFNAEADAETLRTATKGIGTDEDALINVLAYRASPQRVEIVNAYKTMFGKELVEDIKGDTSGNFCEALKGLLLGPAEFDAHMLRSAIKGLGTDEDVLIEILCTRSNAQIAEIKQAYQESESCDDTTGDYQRLMLALATGGPPPKATSGKAFVESVKYKTDEQLDEDVKMENEPKQEDPTLVPFEGFNAEQDCEVLRKAMKGFGTDEKAIISVLGHRSMDQRKEIALSYKTMFGKDLGSELSGELSGNFKTLCVEMLLGTAEFDAKQLNKAVKGLGTDETTLVEIICSRTNQQLTDIKAAYKTMYNKELETDIAGDTSGHFKRLLVGCLTANRPEGTEFDRNKAKQDAQALFEAGEKKWGTDESRFHTILVSRSYAQLRATFQEYAKAANKDIEDSIKSEMSGDIKDGMLAVVRVIRHKSAYFAGQLHKAMKGLGTDDDTLVRVVASRCEVDMVQIKEDFQKAYKQTLAMFIVDDTSGDYRKMLLTLIGEESSIKK</sequence>
<protein>
    <recommendedName>
        <fullName evidence="4">Annexin</fullName>
    </recommendedName>
</protein>